<dbReference type="Proteomes" id="UP000816034">
    <property type="component" value="Unassembled WGS sequence"/>
</dbReference>
<gene>
    <name evidence="2" type="ORF">C9374_001976</name>
</gene>
<comment type="caution">
    <text evidence="2">The sequence shown here is derived from an EMBL/GenBank/DDBJ whole genome shotgun (WGS) entry which is preliminary data.</text>
</comment>
<protein>
    <submittedName>
        <fullName evidence="2">Uncharacterized protein</fullName>
    </submittedName>
</protein>
<sequence>MNPTIMNNLYELCEYFIGIVEPIRNDYIHLKRIQFEDLSNYTCQLDSIALFIGFTMCHFHIKRKALIDPYVSLFTSLPYLKKVKETLLLPYNLTQLVQEHHIPIRSHRVLKQLESYKNNKFIYEFYQATYGYSIMMDIIRVTEFELMDEDFLNGILFSLKLCPWMDSNVEEGGHGGHHDSRGNTHNSHGDQSHAKTGCKEFHVWIDLRRVKNEKLLLENLKCLLSHLNDSSTPRLLYLDINYYESEEQLYQYIQVLNHSFTRCCRKRHWNHVILSYYYSTTDTLSNSTITTTTISTTISTTTTTTTTLDRKQTLSRHVDSSKREVMNIPSDSQQNSHFSFTHHIHHLTLLDKNNYNILNRIIYKNTCPYSSSKLYHLTISNIDHLHLFLNNHLNIKRIDFFSQNGPYSDNFNDTNLLKSSFEKLMRLSTIYIDDRNETLGYSILGNIGIYVNNVIFKYSRNGYTLSSLIECVKRYSRRLTKLTLIDNTTPTTDLPLLSKLISSYLFDNMIEQLIIYTKSISLLSEMSNSIQQVFSANELELKYLQINRKSQSVDFVIFLGRMNGVNHHMLSGGHSAATTTTASGSTGGIHTLGGNVHHHHYSTTTGTSITPPTTSMTSISIIHTIPISGEYEIIEELMIEKRHDIDAVMNNVCLFGSNVVLMNGSQNSSEGNVNAPLAANRCTYNHYTLYRFLNALSLSNSLTLTRPFLAQLMVIK</sequence>
<dbReference type="EMBL" id="PYSW02000014">
    <property type="protein sequence ID" value="KAG2386941.1"/>
    <property type="molecule type" value="Genomic_DNA"/>
</dbReference>
<evidence type="ECO:0000313" key="2">
    <source>
        <dbReference type="EMBL" id="KAG2386941.1"/>
    </source>
</evidence>
<dbReference type="GeneID" id="68094432"/>
<evidence type="ECO:0000313" key="3">
    <source>
        <dbReference type="Proteomes" id="UP000816034"/>
    </source>
</evidence>
<dbReference type="AlphaFoldDB" id="A0AA88GR89"/>
<evidence type="ECO:0000256" key="1">
    <source>
        <dbReference type="SAM" id="MobiDB-lite"/>
    </source>
</evidence>
<organism evidence="2 3">
    <name type="scientific">Naegleria lovaniensis</name>
    <name type="common">Amoeba</name>
    <dbReference type="NCBI Taxonomy" id="51637"/>
    <lineage>
        <taxon>Eukaryota</taxon>
        <taxon>Discoba</taxon>
        <taxon>Heterolobosea</taxon>
        <taxon>Tetramitia</taxon>
        <taxon>Eutetramitia</taxon>
        <taxon>Vahlkampfiidae</taxon>
        <taxon>Naegleria</taxon>
    </lineage>
</organism>
<accession>A0AA88GR89</accession>
<name>A0AA88GR89_NAELO</name>
<reference evidence="2 3" key="1">
    <citation type="journal article" date="2018" name="BMC Genomics">
        <title>The genome of Naegleria lovaniensis, the basis for a comparative approach to unravel pathogenicity factors of the human pathogenic amoeba N. fowleri.</title>
        <authorList>
            <person name="Liechti N."/>
            <person name="Schurch N."/>
            <person name="Bruggmann R."/>
            <person name="Wittwer M."/>
        </authorList>
    </citation>
    <scope>NUCLEOTIDE SEQUENCE [LARGE SCALE GENOMIC DNA]</scope>
    <source>
        <strain evidence="2 3">ATCC 30569</strain>
    </source>
</reference>
<keyword evidence="3" id="KW-1185">Reference proteome</keyword>
<feature type="region of interest" description="Disordered" evidence="1">
    <location>
        <begin position="172"/>
        <end position="194"/>
    </location>
</feature>
<proteinExistence type="predicted"/>
<dbReference type="RefSeq" id="XP_044550933.1">
    <property type="nucleotide sequence ID" value="XM_044691342.1"/>
</dbReference>